<dbReference type="RefSeq" id="XP_005762068.1">
    <property type="nucleotide sequence ID" value="XM_005762011.1"/>
</dbReference>
<organism evidence="2 3">
    <name type="scientific">Emiliania huxleyi (strain CCMP1516)</name>
    <dbReference type="NCBI Taxonomy" id="280463"/>
    <lineage>
        <taxon>Eukaryota</taxon>
        <taxon>Haptista</taxon>
        <taxon>Haptophyta</taxon>
        <taxon>Prymnesiophyceae</taxon>
        <taxon>Isochrysidales</taxon>
        <taxon>Noelaerhabdaceae</taxon>
        <taxon>Emiliania</taxon>
    </lineage>
</organism>
<keyword evidence="1" id="KW-0732">Signal</keyword>
<evidence type="ECO:0000313" key="2">
    <source>
        <dbReference type="EnsemblProtists" id="EOD09639"/>
    </source>
</evidence>
<dbReference type="HOGENOM" id="CLU_995481_0_0_1"/>
<dbReference type="PaxDb" id="2903-EOD09639"/>
<feature type="signal peptide" evidence="1">
    <location>
        <begin position="1"/>
        <end position="17"/>
    </location>
</feature>
<accession>A0A0D3IEF4</accession>
<dbReference type="GeneID" id="17255761"/>
<reference evidence="3" key="1">
    <citation type="journal article" date="2013" name="Nature">
        <title>Pan genome of the phytoplankton Emiliania underpins its global distribution.</title>
        <authorList>
            <person name="Read B.A."/>
            <person name="Kegel J."/>
            <person name="Klute M.J."/>
            <person name="Kuo A."/>
            <person name="Lefebvre S.C."/>
            <person name="Maumus F."/>
            <person name="Mayer C."/>
            <person name="Miller J."/>
            <person name="Monier A."/>
            <person name="Salamov A."/>
            <person name="Young J."/>
            <person name="Aguilar M."/>
            <person name="Claverie J.M."/>
            <person name="Frickenhaus S."/>
            <person name="Gonzalez K."/>
            <person name="Herman E.K."/>
            <person name="Lin Y.C."/>
            <person name="Napier J."/>
            <person name="Ogata H."/>
            <person name="Sarno A.F."/>
            <person name="Shmutz J."/>
            <person name="Schroeder D."/>
            <person name="de Vargas C."/>
            <person name="Verret F."/>
            <person name="von Dassow P."/>
            <person name="Valentin K."/>
            <person name="Van de Peer Y."/>
            <person name="Wheeler G."/>
            <person name="Dacks J.B."/>
            <person name="Delwiche C.F."/>
            <person name="Dyhrman S.T."/>
            <person name="Glockner G."/>
            <person name="John U."/>
            <person name="Richards T."/>
            <person name="Worden A.Z."/>
            <person name="Zhang X."/>
            <person name="Grigoriev I.V."/>
            <person name="Allen A.E."/>
            <person name="Bidle K."/>
            <person name="Borodovsky M."/>
            <person name="Bowler C."/>
            <person name="Brownlee C."/>
            <person name="Cock J.M."/>
            <person name="Elias M."/>
            <person name="Gladyshev V.N."/>
            <person name="Groth M."/>
            <person name="Guda C."/>
            <person name="Hadaegh A."/>
            <person name="Iglesias-Rodriguez M.D."/>
            <person name="Jenkins J."/>
            <person name="Jones B.M."/>
            <person name="Lawson T."/>
            <person name="Leese F."/>
            <person name="Lindquist E."/>
            <person name="Lobanov A."/>
            <person name="Lomsadze A."/>
            <person name="Malik S.B."/>
            <person name="Marsh M.E."/>
            <person name="Mackinder L."/>
            <person name="Mock T."/>
            <person name="Mueller-Roeber B."/>
            <person name="Pagarete A."/>
            <person name="Parker M."/>
            <person name="Probert I."/>
            <person name="Quesneville H."/>
            <person name="Raines C."/>
            <person name="Rensing S.A."/>
            <person name="Riano-Pachon D.M."/>
            <person name="Richier S."/>
            <person name="Rokitta S."/>
            <person name="Shiraiwa Y."/>
            <person name="Soanes D.M."/>
            <person name="van der Giezen M."/>
            <person name="Wahlund T.M."/>
            <person name="Williams B."/>
            <person name="Wilson W."/>
            <person name="Wolfe G."/>
            <person name="Wurch L.L."/>
        </authorList>
    </citation>
    <scope>NUCLEOTIDE SEQUENCE</scope>
</reference>
<feature type="chain" id="PRO_5044291038" evidence="1">
    <location>
        <begin position="18"/>
        <end position="280"/>
    </location>
</feature>
<reference evidence="2" key="2">
    <citation type="submission" date="2024-10" db="UniProtKB">
        <authorList>
            <consortium name="EnsemblProtists"/>
        </authorList>
    </citation>
    <scope>IDENTIFICATION</scope>
</reference>
<dbReference type="KEGG" id="ehx:EMIHUDRAFT_461812"/>
<protein>
    <submittedName>
        <fullName evidence="2">Uncharacterized protein</fullName>
    </submittedName>
</protein>
<evidence type="ECO:0000313" key="3">
    <source>
        <dbReference type="Proteomes" id="UP000013827"/>
    </source>
</evidence>
<dbReference type="AlphaFoldDB" id="A0A0D3IEF4"/>
<dbReference type="Proteomes" id="UP000013827">
    <property type="component" value="Unassembled WGS sequence"/>
</dbReference>
<keyword evidence="3" id="KW-1185">Reference proteome</keyword>
<proteinExistence type="predicted"/>
<name>A0A0D3IEF4_EMIH1</name>
<evidence type="ECO:0000256" key="1">
    <source>
        <dbReference type="SAM" id="SignalP"/>
    </source>
</evidence>
<sequence>MIKATLLSAAACHGVLAWEAATASVSWAPGVTCPAGAFEFDPSSMYGESGYEWVGDVVASIHHIGNPQSCCQLAGGDGIHGIGRFYTLCNPKTGCHDSKRAYTCTIFSNVTGKRPLAGALSGHAQAPVRSIINGVQHAEGANNYANPFVSACRPGKTEAIPGDSNITIPGAGGGHGAREEGAVCAPWCGCPKAKEGQPACLGGFVECPTDDLPPGTTATPQCFLLGVAPRDFNCALVCDPSDPTGGPASRCPKGAACKPLYSKLDVASAGIFNTGACVYN</sequence>
<dbReference type="EnsemblProtists" id="EOD09639">
    <property type="protein sequence ID" value="EOD09639"/>
    <property type="gene ID" value="EMIHUDRAFT_461812"/>
</dbReference>